<sequence length="74" mass="8198">MAVTAVEQTNRLRIRFEEGLDPDTGRMKTSSVSWGNVKPAAPDQDVWDVAVALTDLSDKSVYDVFLNEGKLLTE</sequence>
<accession>A0A7T1F2L7</accession>
<reference evidence="2 3" key="1">
    <citation type="journal article" date="2021" name="Nat. Commun.">
        <title>Isolation of a member of the candidate phylum Atribacteria reveals a unique cell membrane structure.</title>
        <authorList>
            <person name="Taiki K."/>
            <person name="Nobu M.K."/>
            <person name="Kusada H."/>
            <person name="Meng X.-Y."/>
            <person name="Hosoki N."/>
            <person name="Uematsu K."/>
            <person name="Yoshioka H."/>
            <person name="Kamagata Y."/>
            <person name="Tamaki H."/>
        </authorList>
    </citation>
    <scope>NUCLEOTIDE SEQUENCE [LARGE SCALE GENOMIC DNA]</scope>
    <source>
        <strain evidence="2 3">RT761</strain>
    </source>
</reference>
<evidence type="ECO:0000313" key="2">
    <source>
        <dbReference type="EMBL" id="QPM67890.1"/>
    </source>
</evidence>
<dbReference type="Pfam" id="PF07872">
    <property type="entry name" value="DUF1659"/>
    <property type="match status" value="1"/>
</dbReference>
<keyword evidence="3" id="KW-1185">Reference proteome</keyword>
<evidence type="ECO:0000313" key="3">
    <source>
        <dbReference type="Proteomes" id="UP000594463"/>
    </source>
</evidence>
<gene>
    <name evidence="2" type="ORF">RT761_01103</name>
</gene>
<organism evidence="2 3">
    <name type="scientific">Atribacter laminatus</name>
    <dbReference type="NCBI Taxonomy" id="2847778"/>
    <lineage>
        <taxon>Bacteria</taxon>
        <taxon>Pseudomonadati</taxon>
        <taxon>Atribacterota</taxon>
        <taxon>Atribacteria</taxon>
        <taxon>Atribacterales</taxon>
        <taxon>Atribacteraceae</taxon>
        <taxon>Atribacter</taxon>
    </lineage>
</organism>
<proteinExistence type="predicted"/>
<feature type="domain" description="DUF1659" evidence="1">
    <location>
        <begin position="2"/>
        <end position="74"/>
    </location>
</feature>
<name>A0A7T1F2L7_ATRLM</name>
<dbReference type="KEGG" id="alam:RT761_01103"/>
<protein>
    <recommendedName>
        <fullName evidence="1">DUF1659 domain-containing protein</fullName>
    </recommendedName>
</protein>
<dbReference type="InterPro" id="IPR012454">
    <property type="entry name" value="DUF1659"/>
</dbReference>
<dbReference type="AlphaFoldDB" id="A0A7T1F2L7"/>
<dbReference type="EMBL" id="CP065383">
    <property type="protein sequence ID" value="QPM67890.1"/>
    <property type="molecule type" value="Genomic_DNA"/>
</dbReference>
<evidence type="ECO:0000259" key="1">
    <source>
        <dbReference type="Pfam" id="PF07872"/>
    </source>
</evidence>
<dbReference type="Proteomes" id="UP000594463">
    <property type="component" value="Chromosome"/>
</dbReference>
<dbReference type="RefSeq" id="WP_218113063.1">
    <property type="nucleotide sequence ID" value="NZ_CP065383.1"/>
</dbReference>